<accession>A0A330HNY0</accession>
<organism evidence="2 3">
    <name type="scientific">Mesorhizobium hawassense</name>
    <dbReference type="NCBI Taxonomy" id="1209954"/>
    <lineage>
        <taxon>Bacteria</taxon>
        <taxon>Pseudomonadati</taxon>
        <taxon>Pseudomonadota</taxon>
        <taxon>Alphaproteobacteria</taxon>
        <taxon>Hyphomicrobiales</taxon>
        <taxon>Phyllobacteriaceae</taxon>
        <taxon>Mesorhizobium</taxon>
    </lineage>
</organism>
<dbReference type="OrthoDB" id="2086138at2"/>
<evidence type="ECO:0000313" key="3">
    <source>
        <dbReference type="Proteomes" id="UP000251558"/>
    </source>
</evidence>
<feature type="region of interest" description="Disordered" evidence="1">
    <location>
        <begin position="1"/>
        <end position="39"/>
    </location>
</feature>
<gene>
    <name evidence="2" type="ORF">DPM33_12885</name>
</gene>
<sequence>MADESKAVRRMPAGAKRAGRKPKAPRVEAAPPARPKRARKTLVDDFAAALRADFRAHGAGVIAAVRAEKPDQYLKVVLTLLPKDFSENLDADKNNLEQLSDEEIRSRIRGLEASLRPFLLDANLPGAAGGGGKAAQP</sequence>
<dbReference type="Proteomes" id="UP000251558">
    <property type="component" value="Unassembled WGS sequence"/>
</dbReference>
<evidence type="ECO:0000313" key="2">
    <source>
        <dbReference type="EMBL" id="RAZ90416.1"/>
    </source>
</evidence>
<dbReference type="AlphaFoldDB" id="A0A330HNY0"/>
<proteinExistence type="predicted"/>
<keyword evidence="3" id="KW-1185">Reference proteome</keyword>
<dbReference type="EMBL" id="QMBP01000005">
    <property type="protein sequence ID" value="RAZ90416.1"/>
    <property type="molecule type" value="Genomic_DNA"/>
</dbReference>
<dbReference type="RefSeq" id="WP_112097815.1">
    <property type="nucleotide sequence ID" value="NZ_QMBP01000005.1"/>
</dbReference>
<evidence type="ECO:0000256" key="1">
    <source>
        <dbReference type="SAM" id="MobiDB-lite"/>
    </source>
</evidence>
<reference evidence="2 3" key="1">
    <citation type="submission" date="2018-07" db="EMBL/GenBank/DDBJ databases">
        <title>Diversity of Mesorhizobium strains in Brazil.</title>
        <authorList>
            <person name="Helene L.C.F."/>
            <person name="Dall'Agnol R."/>
            <person name="Delamuta J.R.M."/>
            <person name="Hungria M."/>
        </authorList>
    </citation>
    <scope>NUCLEOTIDE SEQUENCE [LARGE SCALE GENOMIC DNA]</scope>
    <source>
        <strain evidence="2 3">AC99b</strain>
    </source>
</reference>
<name>A0A330HNY0_9HYPH</name>
<protein>
    <submittedName>
        <fullName evidence="2">Uncharacterized protein</fullName>
    </submittedName>
</protein>
<comment type="caution">
    <text evidence="2">The sequence shown here is derived from an EMBL/GenBank/DDBJ whole genome shotgun (WGS) entry which is preliminary data.</text>
</comment>